<feature type="region of interest" description="Disordered" evidence="1">
    <location>
        <begin position="246"/>
        <end position="281"/>
    </location>
</feature>
<keyword evidence="2" id="KW-0812">Transmembrane</keyword>
<gene>
    <name evidence="3" type="ORF">MICPUN_61418</name>
</gene>
<name>C1ECH3_MICCC</name>
<dbReference type="KEGG" id="mis:MICPUN_61418"/>
<dbReference type="EMBL" id="CP001329">
    <property type="protein sequence ID" value="ACO65584.1"/>
    <property type="molecule type" value="Genomic_DNA"/>
</dbReference>
<evidence type="ECO:0000256" key="2">
    <source>
        <dbReference type="SAM" id="Phobius"/>
    </source>
</evidence>
<protein>
    <submittedName>
        <fullName evidence="3">Uncharacterized protein</fullName>
    </submittedName>
</protein>
<accession>C1ECH3</accession>
<keyword evidence="2" id="KW-0472">Membrane</keyword>
<feature type="compositionally biased region" description="Low complexity" evidence="1">
    <location>
        <begin position="252"/>
        <end position="261"/>
    </location>
</feature>
<evidence type="ECO:0000313" key="4">
    <source>
        <dbReference type="Proteomes" id="UP000002009"/>
    </source>
</evidence>
<keyword evidence="4" id="KW-1185">Reference proteome</keyword>
<organism evidence="3 4">
    <name type="scientific">Micromonas commoda (strain RCC299 / NOUM17 / CCMP2709)</name>
    <name type="common">Picoplanktonic green alga</name>
    <dbReference type="NCBI Taxonomy" id="296587"/>
    <lineage>
        <taxon>Eukaryota</taxon>
        <taxon>Viridiplantae</taxon>
        <taxon>Chlorophyta</taxon>
        <taxon>Mamiellophyceae</taxon>
        <taxon>Mamiellales</taxon>
        <taxon>Mamiellaceae</taxon>
        <taxon>Micromonas</taxon>
    </lineage>
</organism>
<dbReference type="InParanoid" id="C1ECH3"/>
<dbReference type="AlphaFoldDB" id="C1ECH3"/>
<dbReference type="RefSeq" id="XP_002504326.1">
    <property type="nucleotide sequence ID" value="XM_002504280.1"/>
</dbReference>
<evidence type="ECO:0000256" key="1">
    <source>
        <dbReference type="SAM" id="MobiDB-lite"/>
    </source>
</evidence>
<reference evidence="3 4" key="1">
    <citation type="journal article" date="2009" name="Science">
        <title>Green evolution and dynamic adaptations revealed by genomes of the marine picoeukaryotes Micromonas.</title>
        <authorList>
            <person name="Worden A.Z."/>
            <person name="Lee J.H."/>
            <person name="Mock T."/>
            <person name="Rouze P."/>
            <person name="Simmons M.P."/>
            <person name="Aerts A.L."/>
            <person name="Allen A.E."/>
            <person name="Cuvelier M.L."/>
            <person name="Derelle E."/>
            <person name="Everett M.V."/>
            <person name="Foulon E."/>
            <person name="Grimwood J."/>
            <person name="Gundlach H."/>
            <person name="Henrissat B."/>
            <person name="Napoli C."/>
            <person name="McDonald S.M."/>
            <person name="Parker M.S."/>
            <person name="Rombauts S."/>
            <person name="Salamov A."/>
            <person name="Von Dassow P."/>
            <person name="Badger J.H."/>
            <person name="Coutinho P.M."/>
            <person name="Demir E."/>
            <person name="Dubchak I."/>
            <person name="Gentemann C."/>
            <person name="Eikrem W."/>
            <person name="Gready J.E."/>
            <person name="John U."/>
            <person name="Lanier W."/>
            <person name="Lindquist E.A."/>
            <person name="Lucas S."/>
            <person name="Mayer K.F."/>
            <person name="Moreau H."/>
            <person name="Not F."/>
            <person name="Otillar R."/>
            <person name="Panaud O."/>
            <person name="Pangilinan J."/>
            <person name="Paulsen I."/>
            <person name="Piegu B."/>
            <person name="Poliakov A."/>
            <person name="Robbens S."/>
            <person name="Schmutz J."/>
            <person name="Toulza E."/>
            <person name="Wyss T."/>
            <person name="Zelensky A."/>
            <person name="Zhou K."/>
            <person name="Armbrust E.V."/>
            <person name="Bhattacharya D."/>
            <person name="Goodenough U.W."/>
            <person name="Van de Peer Y."/>
            <person name="Grigoriev I.V."/>
        </authorList>
    </citation>
    <scope>NUCLEOTIDE SEQUENCE [LARGE SCALE GENOMIC DNA]</scope>
    <source>
        <strain evidence="4">RCC299 / NOUM17</strain>
    </source>
</reference>
<evidence type="ECO:0000313" key="3">
    <source>
        <dbReference type="EMBL" id="ACO65584.1"/>
    </source>
</evidence>
<dbReference type="Proteomes" id="UP000002009">
    <property type="component" value="Chromosome 9"/>
</dbReference>
<keyword evidence="2" id="KW-1133">Transmembrane helix</keyword>
<dbReference type="GeneID" id="8246509"/>
<sequence length="295" mass="32493">MSRWLLHDLPDEDDGSGGHHQYQPTAEEVEEGCKRWLAQNPGRLAWDCPCEEAIRSGNQQVRRRSRIKKGPCSKVLEMMRFLLARVVGCFNIDPQQETNEEKREIRMGALICIFVLIAFAVLLRVCLAPRARRERREREEREARERIEAAAAKEREIRRSWRTGMFAVQPDGEHIVVMVMHPEDESMGDFGPALVDEKALEAAARAEGPGVVVVSRASSPAPPTHRRRYSRGHGYEFDASMGVVVGGGGGDAAAEGGRVDATPPPPPTPAGEREDGTGEVTADVVVAVNVPDGRS</sequence>
<feature type="transmembrane region" description="Helical" evidence="2">
    <location>
        <begin position="107"/>
        <end position="127"/>
    </location>
</feature>
<proteinExistence type="predicted"/>
<feature type="region of interest" description="Disordered" evidence="1">
    <location>
        <begin position="1"/>
        <end position="24"/>
    </location>
</feature>